<organism evidence="2 3">
    <name type="scientific">Rhizobium esperanzae</name>
    <dbReference type="NCBI Taxonomy" id="1967781"/>
    <lineage>
        <taxon>Bacteria</taxon>
        <taxon>Pseudomonadati</taxon>
        <taxon>Pseudomonadota</taxon>
        <taxon>Alphaproteobacteria</taxon>
        <taxon>Hyphomicrobiales</taxon>
        <taxon>Rhizobiaceae</taxon>
        <taxon>Rhizobium/Agrobacterium group</taxon>
        <taxon>Rhizobium</taxon>
    </lineage>
</organism>
<dbReference type="AlphaFoldDB" id="A0A246DKH4"/>
<dbReference type="SMART" id="SM00736">
    <property type="entry name" value="CADG"/>
    <property type="match status" value="1"/>
</dbReference>
<reference evidence="2 3" key="1">
    <citation type="submission" date="2017-03" db="EMBL/GenBank/DDBJ databases">
        <title>Genome of strain Rhizobium sp. CNPSo 668.</title>
        <authorList>
            <person name="Ribeiro R."/>
        </authorList>
    </citation>
    <scope>NUCLEOTIDE SEQUENCE [LARGE SCALE GENOMIC DNA]</scope>
    <source>
        <strain evidence="2 3">CNPSo 668</strain>
    </source>
</reference>
<dbReference type="InterPro" id="IPR015919">
    <property type="entry name" value="Cadherin-like_sf"/>
</dbReference>
<dbReference type="Pfam" id="PF17963">
    <property type="entry name" value="Big_9"/>
    <property type="match status" value="2"/>
</dbReference>
<dbReference type="PANTHER" id="PTHR21559:SF21">
    <property type="entry name" value="DYSTROGLYCAN 1"/>
    <property type="match status" value="1"/>
</dbReference>
<feature type="non-terminal residue" evidence="2">
    <location>
        <position position="284"/>
    </location>
</feature>
<dbReference type="InterPro" id="IPR006644">
    <property type="entry name" value="Cadg"/>
</dbReference>
<gene>
    <name evidence="2" type="ORF">B5E41_30915</name>
</gene>
<accession>A0A246DKH4</accession>
<evidence type="ECO:0000313" key="2">
    <source>
        <dbReference type="EMBL" id="OWO88740.1"/>
    </source>
</evidence>
<dbReference type="EMBL" id="MXPU01000065">
    <property type="protein sequence ID" value="OWO88740.1"/>
    <property type="molecule type" value="Genomic_DNA"/>
</dbReference>
<dbReference type="NCBIfam" id="TIGR01965">
    <property type="entry name" value="VCBS_repeat"/>
    <property type="match status" value="2"/>
</dbReference>
<dbReference type="GO" id="GO:0016011">
    <property type="term" value="C:dystroglycan complex"/>
    <property type="evidence" value="ECO:0007669"/>
    <property type="project" value="TreeGrafter"/>
</dbReference>
<dbReference type="SUPFAM" id="SSF49313">
    <property type="entry name" value="Cadherin-like"/>
    <property type="match status" value="1"/>
</dbReference>
<feature type="domain" description="Dystroglycan-type cadherin-like" evidence="1">
    <location>
        <begin position="72"/>
        <end position="170"/>
    </location>
</feature>
<dbReference type="Pfam" id="PF05345">
    <property type="entry name" value="He_PIG"/>
    <property type="match status" value="1"/>
</dbReference>
<evidence type="ECO:0000313" key="3">
    <source>
        <dbReference type="Proteomes" id="UP000197269"/>
    </source>
</evidence>
<dbReference type="InterPro" id="IPR013783">
    <property type="entry name" value="Ig-like_fold"/>
</dbReference>
<dbReference type="GO" id="GO:0005509">
    <property type="term" value="F:calcium ion binding"/>
    <property type="evidence" value="ECO:0007669"/>
    <property type="project" value="InterPro"/>
</dbReference>
<feature type="non-terminal residue" evidence="2">
    <location>
        <position position="1"/>
    </location>
</feature>
<name>A0A246DKH4_9HYPH</name>
<evidence type="ECO:0000259" key="1">
    <source>
        <dbReference type="SMART" id="SM00736"/>
    </source>
</evidence>
<dbReference type="PANTHER" id="PTHR21559">
    <property type="entry name" value="DYSTROGLYCAN-RELATED"/>
    <property type="match status" value="1"/>
</dbReference>
<sequence length="284" mass="28473">GSALNGTYGSLVLNASGTYSYAVNENNATVQALRQSTNTLSDVFSYTMRDSAGATATANLTITIHGANDAPVLAVQTTTQNATVGSAFSFSLPTTTFTDFDSGDTLAYAATAADGTALPSWLSFNASTRTFSGTPTTSGTYGIKVTATDLGGLAANETFNIAVSTSGNTTPTAVADTGDATEKGGVANGSGGVVASGNVLTNDTDPDTGDTKTVTAVRFGTTSGTLGSALNGTYGSLVLNASGTYSYAVNENNATVQALRQSTNTLSDVFSYTMRDSAGATATA</sequence>
<dbReference type="RefSeq" id="WP_176439531.1">
    <property type="nucleotide sequence ID" value="NZ_MXPU01000065.1"/>
</dbReference>
<comment type="caution">
    <text evidence="2">The sequence shown here is derived from an EMBL/GenBank/DDBJ whole genome shotgun (WGS) entry which is preliminary data.</text>
</comment>
<dbReference type="InterPro" id="IPR010221">
    <property type="entry name" value="VCBS_dom"/>
</dbReference>
<dbReference type="GO" id="GO:0043236">
    <property type="term" value="F:laminin binding"/>
    <property type="evidence" value="ECO:0007669"/>
    <property type="project" value="TreeGrafter"/>
</dbReference>
<proteinExistence type="predicted"/>
<dbReference type="Proteomes" id="UP000197269">
    <property type="component" value="Unassembled WGS sequence"/>
</dbReference>
<protein>
    <recommendedName>
        <fullName evidence="1">Dystroglycan-type cadherin-like domain-containing protein</fullName>
    </recommendedName>
</protein>
<dbReference type="Gene3D" id="2.60.40.10">
    <property type="entry name" value="Immunoglobulins"/>
    <property type="match status" value="1"/>
</dbReference>